<keyword evidence="10" id="KW-0482">Metalloprotease</keyword>
<dbReference type="Pfam" id="PF01963">
    <property type="entry name" value="TraB_PrgY_gumN"/>
    <property type="match status" value="1"/>
</dbReference>
<dbReference type="GO" id="GO:0004222">
    <property type="term" value="F:metalloendopeptidase activity"/>
    <property type="evidence" value="ECO:0007669"/>
    <property type="project" value="TreeGrafter"/>
</dbReference>
<dbReference type="GO" id="GO:0006508">
    <property type="term" value="P:proteolysis"/>
    <property type="evidence" value="ECO:0007669"/>
    <property type="project" value="UniProtKB-KW"/>
</dbReference>
<dbReference type="InterPro" id="IPR002816">
    <property type="entry name" value="TraB/PrgY/GumN_fam"/>
</dbReference>
<reference evidence="14 15" key="1">
    <citation type="submission" date="2016-10" db="EMBL/GenBank/DDBJ databases">
        <title>Arsenicibacter rosenii gen. nov., sp. nov., an efficient arsenic-methylating bacterium isolated from an arsenic-contaminated paddy soil.</title>
        <authorList>
            <person name="Huang K."/>
        </authorList>
    </citation>
    <scope>NUCLEOTIDE SEQUENCE [LARGE SCALE GENOMIC DNA]</scope>
    <source>
        <strain evidence="14 15">SM-1</strain>
    </source>
</reference>
<evidence type="ECO:0000256" key="6">
    <source>
        <dbReference type="ARBA" id="ARBA00022723"/>
    </source>
</evidence>
<comment type="caution">
    <text evidence="14">The sequence shown here is derived from an EMBL/GenBank/DDBJ whole genome shotgun (WGS) entry which is preliminary data.</text>
</comment>
<accession>A0A1S2VHA4</accession>
<dbReference type="InterPro" id="IPR040230">
    <property type="entry name" value="TIKI1/2-like"/>
</dbReference>
<evidence type="ECO:0000256" key="11">
    <source>
        <dbReference type="ARBA" id="ARBA00023136"/>
    </source>
</evidence>
<keyword evidence="12" id="KW-0325">Glycoprotein</keyword>
<dbReference type="RefSeq" id="WP_071504263.1">
    <property type="nucleotide sequence ID" value="NZ_MORL01000008.1"/>
</dbReference>
<evidence type="ECO:0000256" key="7">
    <source>
        <dbReference type="ARBA" id="ARBA00022729"/>
    </source>
</evidence>
<dbReference type="Proteomes" id="UP000181790">
    <property type="component" value="Unassembled WGS sequence"/>
</dbReference>
<evidence type="ECO:0000256" key="10">
    <source>
        <dbReference type="ARBA" id="ARBA00023049"/>
    </source>
</evidence>
<dbReference type="GO" id="GO:0030178">
    <property type="term" value="P:negative regulation of Wnt signaling pathway"/>
    <property type="evidence" value="ECO:0007669"/>
    <property type="project" value="InterPro"/>
</dbReference>
<dbReference type="AlphaFoldDB" id="A0A1S2VHA4"/>
<dbReference type="CDD" id="cd14789">
    <property type="entry name" value="Tiki"/>
    <property type="match status" value="1"/>
</dbReference>
<name>A0A1S2VHA4_9BACT</name>
<evidence type="ECO:0000256" key="5">
    <source>
        <dbReference type="ARBA" id="ARBA00022692"/>
    </source>
</evidence>
<evidence type="ECO:0000256" key="12">
    <source>
        <dbReference type="ARBA" id="ARBA00023180"/>
    </source>
</evidence>
<keyword evidence="7 13" id="KW-0732">Signal</keyword>
<feature type="chain" id="PRO_5010306199" evidence="13">
    <location>
        <begin position="21"/>
        <end position="285"/>
    </location>
</feature>
<comment type="subcellular location">
    <subcellularLocation>
        <location evidence="3">Membrane</location>
        <topology evidence="3">Single-pass type I membrane protein</topology>
    </subcellularLocation>
</comment>
<keyword evidence="6" id="KW-0479">Metal-binding</keyword>
<evidence type="ECO:0000256" key="2">
    <source>
        <dbReference type="ARBA" id="ARBA00001941"/>
    </source>
</evidence>
<evidence type="ECO:0000313" key="14">
    <source>
        <dbReference type="EMBL" id="OIN58113.1"/>
    </source>
</evidence>
<gene>
    <name evidence="14" type="ORF">BLX24_16435</name>
</gene>
<evidence type="ECO:0000256" key="3">
    <source>
        <dbReference type="ARBA" id="ARBA00004479"/>
    </source>
</evidence>
<evidence type="ECO:0000256" key="9">
    <source>
        <dbReference type="ARBA" id="ARBA00022989"/>
    </source>
</evidence>
<keyword evidence="8" id="KW-0378">Hydrolase</keyword>
<evidence type="ECO:0000256" key="13">
    <source>
        <dbReference type="SAM" id="SignalP"/>
    </source>
</evidence>
<keyword evidence="9" id="KW-1133">Transmembrane helix</keyword>
<evidence type="ECO:0000256" key="4">
    <source>
        <dbReference type="ARBA" id="ARBA00022670"/>
    </source>
</evidence>
<comment type="cofactor">
    <cofactor evidence="1">
        <name>Mn(2+)</name>
        <dbReference type="ChEBI" id="CHEBI:29035"/>
    </cofactor>
</comment>
<keyword evidence="5" id="KW-0812">Transmembrane</keyword>
<dbReference type="OrthoDB" id="9798714at2"/>
<keyword evidence="4" id="KW-0645">Protease</keyword>
<dbReference type="GO" id="GO:0046872">
    <property type="term" value="F:metal ion binding"/>
    <property type="evidence" value="ECO:0007669"/>
    <property type="project" value="UniProtKB-KW"/>
</dbReference>
<dbReference type="EMBL" id="MORL01000008">
    <property type="protein sequence ID" value="OIN58113.1"/>
    <property type="molecule type" value="Genomic_DNA"/>
</dbReference>
<dbReference type="GO" id="GO:0016020">
    <property type="term" value="C:membrane"/>
    <property type="evidence" value="ECO:0007669"/>
    <property type="project" value="UniProtKB-SubCell"/>
</dbReference>
<keyword evidence="15" id="KW-1185">Reference proteome</keyword>
<proteinExistence type="predicted"/>
<dbReference type="PANTHER" id="PTHR31120">
    <property type="entry name" value="METALLOPROTEASE TIKI"/>
    <property type="match status" value="1"/>
</dbReference>
<keyword evidence="11" id="KW-0472">Membrane</keyword>
<sequence>MLKKTIASLLLICLALSGFAQDKSLLWKISGNGLTKPSYLFGTIHLICPTDFSLSDSTKNAMAQTGQVYLEIDMDDPALMTTMQKSMMNTSGKPLKDLLSADDYKLLDDYYTANLHMGLSQLSMMKPFALMSLQYMALLNCQPQSYEMTFTQMAGTQKKEVLGLETIDDQMSIFDKMPAEKMAQQLVDMVKKKDEATNEFRQLITLYKAQDLEGLRKLMDASQFSEFEGFEEVLLDQRNIKWIPVIEKAAKEKPTFFAVGAGHLAGEKGVIRLLRQKGYTVQPVK</sequence>
<dbReference type="PANTHER" id="PTHR31120:SF6">
    <property type="entry name" value="METALLOPROTEASE TIKI HOMOLOG"/>
    <property type="match status" value="1"/>
</dbReference>
<evidence type="ECO:0000256" key="1">
    <source>
        <dbReference type="ARBA" id="ARBA00001936"/>
    </source>
</evidence>
<feature type="signal peptide" evidence="13">
    <location>
        <begin position="1"/>
        <end position="20"/>
    </location>
</feature>
<organism evidence="14 15">
    <name type="scientific">Arsenicibacter rosenii</name>
    <dbReference type="NCBI Taxonomy" id="1750698"/>
    <lineage>
        <taxon>Bacteria</taxon>
        <taxon>Pseudomonadati</taxon>
        <taxon>Bacteroidota</taxon>
        <taxon>Cytophagia</taxon>
        <taxon>Cytophagales</taxon>
        <taxon>Spirosomataceae</taxon>
        <taxon>Arsenicibacter</taxon>
    </lineage>
</organism>
<comment type="cofactor">
    <cofactor evidence="2">
        <name>Co(2+)</name>
        <dbReference type="ChEBI" id="CHEBI:48828"/>
    </cofactor>
</comment>
<evidence type="ECO:0000256" key="8">
    <source>
        <dbReference type="ARBA" id="ARBA00022801"/>
    </source>
</evidence>
<evidence type="ECO:0000313" key="15">
    <source>
        <dbReference type="Proteomes" id="UP000181790"/>
    </source>
</evidence>
<protein>
    <submittedName>
        <fullName evidence="14">TraB/GumN family protein</fullName>
    </submittedName>
</protein>